<reference evidence="9" key="2">
    <citation type="submission" date="2019-03" db="EMBL/GenBank/DDBJ databases">
        <authorList>
            <person name="Yan Y.-Q."/>
            <person name="Du Z.-J."/>
        </authorList>
    </citation>
    <scope>NUCLEOTIDE SEQUENCE</scope>
    <source>
        <strain evidence="9">PP-F2FG21</strain>
    </source>
</reference>
<dbReference type="AlphaFoldDB" id="A0A4Y8A7N7"/>
<evidence type="ECO:0000256" key="1">
    <source>
        <dbReference type="ARBA" id="ARBA00004651"/>
    </source>
</evidence>
<keyword evidence="5 6" id="KW-0472">Membrane</keyword>
<reference evidence="8 11" key="3">
    <citation type="submission" date="2020-08" db="EMBL/GenBank/DDBJ databases">
        <title>Genomic Encyclopedia of Type Strains, Phase IV (KMG-IV): sequencing the most valuable type-strain genomes for metagenomic binning, comparative biology and taxonomic classification.</title>
        <authorList>
            <person name="Goeker M."/>
        </authorList>
    </citation>
    <scope>NUCLEOTIDE SEQUENCE [LARGE SCALE GENOMIC DNA]</scope>
    <source>
        <strain evidence="8 11">DSM 100995</strain>
    </source>
</reference>
<keyword evidence="11" id="KW-1185">Reference proteome</keyword>
<keyword evidence="4 6" id="KW-1133">Transmembrane helix</keyword>
<dbReference type="GO" id="GO:0005886">
    <property type="term" value="C:plasma membrane"/>
    <property type="evidence" value="ECO:0007669"/>
    <property type="project" value="UniProtKB-SubCell"/>
</dbReference>
<comment type="caution">
    <text evidence="9">The sequence shown here is derived from an EMBL/GenBank/DDBJ whole genome shotgun (WGS) entry which is preliminary data.</text>
</comment>
<accession>A0A4Y8A7N7</accession>
<dbReference type="EMBL" id="SNQG01000008">
    <property type="protein sequence ID" value="TEW63757.1"/>
    <property type="molecule type" value="Genomic_DNA"/>
</dbReference>
<evidence type="ECO:0000256" key="6">
    <source>
        <dbReference type="SAM" id="Phobius"/>
    </source>
</evidence>
<name>A0A4Y8A7N7_9SPHI</name>
<comment type="subcellular location">
    <subcellularLocation>
        <location evidence="1">Cell membrane</location>
        <topology evidence="1">Multi-pass membrane protein</topology>
    </subcellularLocation>
</comment>
<evidence type="ECO:0000256" key="5">
    <source>
        <dbReference type="ARBA" id="ARBA00023136"/>
    </source>
</evidence>
<dbReference type="RefSeq" id="WP_134337981.1">
    <property type="nucleotide sequence ID" value="NZ_BMCZ01000008.1"/>
</dbReference>
<organism evidence="9 10">
    <name type="scientific">Mucilaginibacter phyllosphaerae</name>
    <dbReference type="NCBI Taxonomy" id="1812349"/>
    <lineage>
        <taxon>Bacteria</taxon>
        <taxon>Pseudomonadati</taxon>
        <taxon>Bacteroidota</taxon>
        <taxon>Sphingobacteriia</taxon>
        <taxon>Sphingobacteriales</taxon>
        <taxon>Sphingobacteriaceae</taxon>
        <taxon>Mucilaginibacter</taxon>
    </lineage>
</organism>
<feature type="transmembrane region" description="Helical" evidence="6">
    <location>
        <begin position="12"/>
        <end position="35"/>
    </location>
</feature>
<gene>
    <name evidence="9" type="ORF">E2R65_18480</name>
    <name evidence="8" type="ORF">GGR35_003641</name>
</gene>
<feature type="domain" description="Cardiolipin synthase N-terminal" evidence="7">
    <location>
        <begin position="26"/>
        <end position="68"/>
    </location>
</feature>
<evidence type="ECO:0000313" key="11">
    <source>
        <dbReference type="Proteomes" id="UP000583101"/>
    </source>
</evidence>
<evidence type="ECO:0000256" key="2">
    <source>
        <dbReference type="ARBA" id="ARBA00022475"/>
    </source>
</evidence>
<proteinExistence type="predicted"/>
<dbReference type="Pfam" id="PF13396">
    <property type="entry name" value="PLDc_N"/>
    <property type="match status" value="1"/>
</dbReference>
<feature type="transmembrane region" description="Helical" evidence="6">
    <location>
        <begin position="47"/>
        <end position="67"/>
    </location>
</feature>
<evidence type="ECO:0000256" key="4">
    <source>
        <dbReference type="ARBA" id="ARBA00022989"/>
    </source>
</evidence>
<dbReference type="InterPro" id="IPR027379">
    <property type="entry name" value="CLS_N"/>
</dbReference>
<evidence type="ECO:0000259" key="7">
    <source>
        <dbReference type="Pfam" id="PF13396"/>
    </source>
</evidence>
<dbReference type="Proteomes" id="UP000583101">
    <property type="component" value="Unassembled WGS sequence"/>
</dbReference>
<evidence type="ECO:0000313" key="9">
    <source>
        <dbReference type="EMBL" id="TEW63757.1"/>
    </source>
</evidence>
<protein>
    <recommendedName>
        <fullName evidence="7">Cardiolipin synthase N-terminal domain-containing protein</fullName>
    </recommendedName>
</protein>
<evidence type="ECO:0000313" key="8">
    <source>
        <dbReference type="EMBL" id="MBB3971014.1"/>
    </source>
</evidence>
<dbReference type="Proteomes" id="UP000297248">
    <property type="component" value="Unassembled WGS sequence"/>
</dbReference>
<dbReference type="EMBL" id="JACIEG010000008">
    <property type="protein sequence ID" value="MBB3971014.1"/>
    <property type="molecule type" value="Genomic_DNA"/>
</dbReference>
<dbReference type="OrthoDB" id="1123412at2"/>
<evidence type="ECO:0000256" key="3">
    <source>
        <dbReference type="ARBA" id="ARBA00022692"/>
    </source>
</evidence>
<reference evidence="9 10" key="1">
    <citation type="journal article" date="2016" name="Int. J. Syst. Evol. Microbiol.">
        <title>Proposal of Mucilaginibacter phyllosphaerae sp. nov. isolated from the phyllosphere of Galium album.</title>
        <authorList>
            <person name="Aydogan E.L."/>
            <person name="Busse H.J."/>
            <person name="Moser G."/>
            <person name="Muller C."/>
            <person name="Kampfer P."/>
            <person name="Glaeser S.P."/>
        </authorList>
    </citation>
    <scope>NUCLEOTIDE SEQUENCE [LARGE SCALE GENOMIC DNA]</scope>
    <source>
        <strain evidence="9 10">PP-F2FG21</strain>
    </source>
</reference>
<keyword evidence="3 6" id="KW-0812">Transmembrane</keyword>
<keyword evidence="2" id="KW-1003">Cell membrane</keyword>
<sequence length="73" mass="8112">MQNLLILSANNTGTFVIIFLVILYFALIIFSLLDAVRATFNNSATKVIWVLVILFAPFLGSVLYLTIGKSSRM</sequence>
<evidence type="ECO:0000313" key="10">
    <source>
        <dbReference type="Proteomes" id="UP000297248"/>
    </source>
</evidence>